<feature type="domain" description="RCK C-terminal" evidence="8">
    <location>
        <begin position="298"/>
        <end position="383"/>
    </location>
</feature>
<dbReference type="InterPro" id="IPR036721">
    <property type="entry name" value="RCK_C_sf"/>
</dbReference>
<dbReference type="Gene3D" id="3.30.70.1450">
    <property type="entry name" value="Regulator of K+ conductance, C-terminal domain"/>
    <property type="match status" value="2"/>
</dbReference>
<dbReference type="GO" id="GO:0008324">
    <property type="term" value="F:monoatomic cation transmembrane transporter activity"/>
    <property type="evidence" value="ECO:0007669"/>
    <property type="project" value="InterPro"/>
</dbReference>
<keyword evidence="3 7" id="KW-0812">Transmembrane</keyword>
<comment type="caution">
    <text evidence="9">The sequence shown here is derived from an EMBL/GenBank/DDBJ whole genome shotgun (WGS) entry which is preliminary data.</text>
</comment>
<dbReference type="RefSeq" id="WP_115977833.1">
    <property type="nucleotide sequence ID" value="NZ_QOHR01000001.1"/>
</dbReference>
<dbReference type="AlphaFoldDB" id="A0A3D9BZ04"/>
<feature type="domain" description="RCK C-terminal" evidence="8">
    <location>
        <begin position="204"/>
        <end position="290"/>
    </location>
</feature>
<feature type="transmembrane region" description="Helical" evidence="7">
    <location>
        <begin position="529"/>
        <end position="548"/>
    </location>
</feature>
<feature type="transmembrane region" description="Helical" evidence="7">
    <location>
        <begin position="94"/>
        <end position="119"/>
    </location>
</feature>
<sequence>MTQDQAILFALFGAVFAGLLWGRWRYDLVAFAALLVGVVAGVVPADDAFSGFGHPAVIVVALVLIVSGGLSRSGVVHFVTHRLMDRTRSPQTHITLLGGLGAALSGFMNNVAALALLMPVDIAVARKAGRAAGATLMPLAFATILGGMITLIGTPPNIIVATIREDELGAPFAMFDFAPVGLAVAAAGMAFVALVGWRLIPVREESATGGQADKRYLAELTVPDDNDCIGRRVRDLYDAAEEADVAIIGLVREGRRRYGTSADTEIAAGDALVIEATPEALEEFRTTLSLAFAERGREERLKAEGEGLTLVEAVVPEGARIAGRSVQAVGLSWRQQTLLLGVSREGRRITERMRQTNLRPGDILLLLAPKERETDVVEWLGVLPLADRGVTVTETSRTWAAVALFAAGVLAASLGLVDLPVALGLVAVAYVLAGVLPLKEVYDHVEWPVIVLLGSLIPLGSALEAVGGTSLVAEGLLALSAGWPVWAVLGALIVVTMTLSDILNNTATAVVAAPVAIEMAQRLGASPDAFLMAVAVGASCAFLTPIGHKNNTLILGPGGYRFGDYWRMGLPLEAIVVVVAVPMIWLVWL</sequence>
<feature type="transmembrane region" description="Helical" evidence="7">
    <location>
        <begin position="568"/>
        <end position="588"/>
    </location>
</feature>
<evidence type="ECO:0000256" key="6">
    <source>
        <dbReference type="ARBA" id="ARBA00023136"/>
    </source>
</evidence>
<gene>
    <name evidence="9" type="ORF">DRV84_00760</name>
</gene>
<feature type="transmembrane region" description="Helical" evidence="7">
    <location>
        <begin position="7"/>
        <end position="24"/>
    </location>
</feature>
<keyword evidence="4" id="KW-0677">Repeat</keyword>
<evidence type="ECO:0000256" key="7">
    <source>
        <dbReference type="SAM" id="Phobius"/>
    </source>
</evidence>
<feature type="transmembrane region" description="Helical" evidence="7">
    <location>
        <begin position="485"/>
        <end position="517"/>
    </location>
</feature>
<feature type="transmembrane region" description="Helical" evidence="7">
    <location>
        <begin position="450"/>
        <end position="473"/>
    </location>
</feature>
<evidence type="ECO:0000256" key="5">
    <source>
        <dbReference type="ARBA" id="ARBA00022989"/>
    </source>
</evidence>
<name>A0A3D9BZ04_9RHOB</name>
<keyword evidence="2" id="KW-0813">Transport</keyword>
<feature type="transmembrane region" description="Helical" evidence="7">
    <location>
        <begin position="131"/>
        <end position="152"/>
    </location>
</feature>
<keyword evidence="10" id="KW-1185">Reference proteome</keyword>
<evidence type="ECO:0000256" key="2">
    <source>
        <dbReference type="ARBA" id="ARBA00022448"/>
    </source>
</evidence>
<evidence type="ECO:0000313" key="10">
    <source>
        <dbReference type="Proteomes" id="UP000257131"/>
    </source>
</evidence>
<keyword evidence="6 7" id="KW-0472">Membrane</keyword>
<feature type="transmembrane region" description="Helical" evidence="7">
    <location>
        <begin position="172"/>
        <end position="197"/>
    </location>
</feature>
<dbReference type="Proteomes" id="UP000257131">
    <property type="component" value="Unassembled WGS sequence"/>
</dbReference>
<dbReference type="SUPFAM" id="SSF116726">
    <property type="entry name" value="TrkA C-terminal domain-like"/>
    <property type="match status" value="2"/>
</dbReference>
<dbReference type="PANTHER" id="PTHR43652:SF2">
    <property type="entry name" value="BASIC AMINO ACID ANTIPORTER YFCC-RELATED"/>
    <property type="match status" value="1"/>
</dbReference>
<dbReference type="InterPro" id="IPR051679">
    <property type="entry name" value="DASS-Related_Transporters"/>
</dbReference>
<organism evidence="9 10">
    <name type="scientific">Rhodosalinus sediminis</name>
    <dbReference type="NCBI Taxonomy" id="1940533"/>
    <lineage>
        <taxon>Bacteria</taxon>
        <taxon>Pseudomonadati</taxon>
        <taxon>Pseudomonadota</taxon>
        <taxon>Alphaproteobacteria</taxon>
        <taxon>Rhodobacterales</taxon>
        <taxon>Paracoccaceae</taxon>
        <taxon>Rhodosalinus</taxon>
    </lineage>
</organism>
<dbReference type="PANTHER" id="PTHR43652">
    <property type="entry name" value="BASIC AMINO ACID ANTIPORTER YFCC-RELATED"/>
    <property type="match status" value="1"/>
</dbReference>
<dbReference type="OrthoDB" id="9809303at2"/>
<evidence type="ECO:0000313" key="9">
    <source>
        <dbReference type="EMBL" id="REC58790.1"/>
    </source>
</evidence>
<evidence type="ECO:0000256" key="1">
    <source>
        <dbReference type="ARBA" id="ARBA00004141"/>
    </source>
</evidence>
<dbReference type="PROSITE" id="PS51202">
    <property type="entry name" value="RCK_C"/>
    <property type="match status" value="2"/>
</dbReference>
<evidence type="ECO:0000259" key="8">
    <source>
        <dbReference type="PROSITE" id="PS51202"/>
    </source>
</evidence>
<evidence type="ECO:0000256" key="4">
    <source>
        <dbReference type="ARBA" id="ARBA00022737"/>
    </source>
</evidence>
<dbReference type="GO" id="GO:0006813">
    <property type="term" value="P:potassium ion transport"/>
    <property type="evidence" value="ECO:0007669"/>
    <property type="project" value="InterPro"/>
</dbReference>
<dbReference type="GO" id="GO:0005886">
    <property type="term" value="C:plasma membrane"/>
    <property type="evidence" value="ECO:0007669"/>
    <property type="project" value="TreeGrafter"/>
</dbReference>
<feature type="transmembrane region" description="Helical" evidence="7">
    <location>
        <begin position="30"/>
        <end position="49"/>
    </location>
</feature>
<protein>
    <submittedName>
        <fullName evidence="9">SLC13 family permease</fullName>
    </submittedName>
</protein>
<reference evidence="9 10" key="1">
    <citation type="journal article" date="2017" name="Int. J. Syst. Evol. Microbiol.">
        <title>Rhodosalinus sediminis gen. nov., sp. nov., isolated from marine saltern.</title>
        <authorList>
            <person name="Guo L.Y."/>
            <person name="Ling S.K."/>
            <person name="Li C.M."/>
            <person name="Chen G.J."/>
            <person name="Du Z.J."/>
        </authorList>
    </citation>
    <scope>NUCLEOTIDE SEQUENCE [LARGE SCALE GENOMIC DNA]</scope>
    <source>
        <strain evidence="9 10">WDN1C137</strain>
    </source>
</reference>
<accession>A0A3D9BZ04</accession>
<comment type="subcellular location">
    <subcellularLocation>
        <location evidence="1">Membrane</location>
        <topology evidence="1">Multi-pass membrane protein</topology>
    </subcellularLocation>
</comment>
<dbReference type="InterPro" id="IPR006037">
    <property type="entry name" value="RCK_C"/>
</dbReference>
<keyword evidence="5 7" id="KW-1133">Transmembrane helix</keyword>
<dbReference type="Pfam" id="PF03600">
    <property type="entry name" value="CitMHS"/>
    <property type="match status" value="1"/>
</dbReference>
<dbReference type="EMBL" id="QOHR01000001">
    <property type="protein sequence ID" value="REC58790.1"/>
    <property type="molecule type" value="Genomic_DNA"/>
</dbReference>
<feature type="transmembrane region" description="Helical" evidence="7">
    <location>
        <begin position="421"/>
        <end position="438"/>
    </location>
</feature>
<dbReference type="InterPro" id="IPR004680">
    <property type="entry name" value="Cit_transptr-like_dom"/>
</dbReference>
<proteinExistence type="predicted"/>
<evidence type="ECO:0000256" key="3">
    <source>
        <dbReference type="ARBA" id="ARBA00022692"/>
    </source>
</evidence>
<feature type="transmembrane region" description="Helical" evidence="7">
    <location>
        <begin position="56"/>
        <end position="74"/>
    </location>
</feature>
<dbReference type="Pfam" id="PF02080">
    <property type="entry name" value="TrkA_C"/>
    <property type="match status" value="2"/>
</dbReference>
<feature type="transmembrane region" description="Helical" evidence="7">
    <location>
        <begin position="398"/>
        <end position="415"/>
    </location>
</feature>